<evidence type="ECO:0000313" key="1">
    <source>
        <dbReference type="EMBL" id="WMV50015.1"/>
    </source>
</evidence>
<dbReference type="EMBL" id="CP133621">
    <property type="protein sequence ID" value="WMV50015.1"/>
    <property type="molecule type" value="Genomic_DNA"/>
</dbReference>
<dbReference type="AlphaFoldDB" id="A0AAF0ZUN6"/>
<proteinExistence type="predicted"/>
<protein>
    <submittedName>
        <fullName evidence="1">Uncharacterized protein</fullName>
    </submittedName>
</protein>
<gene>
    <name evidence="1" type="ORF">MTR67_043400</name>
</gene>
<keyword evidence="2" id="KW-1185">Reference proteome</keyword>
<dbReference type="Proteomes" id="UP001234989">
    <property type="component" value="Chromosome 10"/>
</dbReference>
<name>A0AAF0ZUN6_SOLVR</name>
<organism evidence="1 2">
    <name type="scientific">Solanum verrucosum</name>
    <dbReference type="NCBI Taxonomy" id="315347"/>
    <lineage>
        <taxon>Eukaryota</taxon>
        <taxon>Viridiplantae</taxon>
        <taxon>Streptophyta</taxon>
        <taxon>Embryophyta</taxon>
        <taxon>Tracheophyta</taxon>
        <taxon>Spermatophyta</taxon>
        <taxon>Magnoliopsida</taxon>
        <taxon>eudicotyledons</taxon>
        <taxon>Gunneridae</taxon>
        <taxon>Pentapetalae</taxon>
        <taxon>asterids</taxon>
        <taxon>lamiids</taxon>
        <taxon>Solanales</taxon>
        <taxon>Solanaceae</taxon>
        <taxon>Solanoideae</taxon>
        <taxon>Solaneae</taxon>
        <taxon>Solanum</taxon>
    </lineage>
</organism>
<accession>A0AAF0ZUN6</accession>
<reference evidence="1" key="1">
    <citation type="submission" date="2023-08" db="EMBL/GenBank/DDBJ databases">
        <title>A de novo genome assembly of Solanum verrucosum Schlechtendal, a Mexican diploid species geographically isolated from the other diploid A-genome species in potato relatives.</title>
        <authorList>
            <person name="Hosaka K."/>
        </authorList>
    </citation>
    <scope>NUCLEOTIDE SEQUENCE</scope>
    <source>
        <tissue evidence="1">Young leaves</tissue>
    </source>
</reference>
<sequence>MSMRYFMKLMTNSYLHMILMRIPVSYQK</sequence>
<evidence type="ECO:0000313" key="2">
    <source>
        <dbReference type="Proteomes" id="UP001234989"/>
    </source>
</evidence>